<feature type="region of interest" description="Disordered" evidence="1">
    <location>
        <begin position="146"/>
        <end position="186"/>
    </location>
</feature>
<sequence>MNTNFNKRIKHQMCIRRTDLTLRPNSKRKNKSPLEKIYSNNTCLKIQSSKRFISPTSHANIRTVLNKLKEKHFGKKKKYFKSRGRPLVEFGKRKQPIFHTFHHNPEKRVVSNPNSAKKHKNLSGRKLKNVKSIKASKHLHPEIIVKDPSFLDSSRGRNHNNPATNKGQNAKYMQSTSSSRSKERVSSINPFANYQSFLDQKTFDSRYDSNTKKYSVSTNSTLNVYNMLHSRISQISDKLNAQDESSVEERSQRVSSVLRESSPTGFVAKKPRNTRLESFQLDIINEIPKQVKSKVIVPSKAIKKSKIKSPKRMTSGPSELIPYSRIAPKFTNRTLSPHPSSVEKKFTIKS</sequence>
<feature type="region of interest" description="Disordered" evidence="1">
    <location>
        <begin position="238"/>
        <end position="260"/>
    </location>
</feature>
<evidence type="ECO:0000256" key="1">
    <source>
        <dbReference type="SAM" id="MobiDB-lite"/>
    </source>
</evidence>
<gene>
    <name evidence="2" type="ORF">ECRASSUSDP1_LOCUS1998</name>
</gene>
<feature type="compositionally biased region" description="Polar residues" evidence="1">
    <location>
        <begin position="159"/>
        <end position="174"/>
    </location>
</feature>
<name>A0AAD1U7W2_EUPCR</name>
<accession>A0AAD1U7W2</accession>
<dbReference type="EMBL" id="CAMPGE010001890">
    <property type="protein sequence ID" value="CAI2360694.1"/>
    <property type="molecule type" value="Genomic_DNA"/>
</dbReference>
<feature type="region of interest" description="Disordered" evidence="1">
    <location>
        <begin position="302"/>
        <end position="321"/>
    </location>
</feature>
<evidence type="ECO:0000313" key="2">
    <source>
        <dbReference type="EMBL" id="CAI2360694.1"/>
    </source>
</evidence>
<keyword evidence="3" id="KW-1185">Reference proteome</keyword>
<proteinExistence type="predicted"/>
<dbReference type="AlphaFoldDB" id="A0AAD1U7W2"/>
<evidence type="ECO:0000313" key="3">
    <source>
        <dbReference type="Proteomes" id="UP001295684"/>
    </source>
</evidence>
<reference evidence="2" key="1">
    <citation type="submission" date="2023-07" db="EMBL/GenBank/DDBJ databases">
        <authorList>
            <consortium name="AG Swart"/>
            <person name="Singh M."/>
            <person name="Singh A."/>
            <person name="Seah K."/>
            <person name="Emmerich C."/>
        </authorList>
    </citation>
    <scope>NUCLEOTIDE SEQUENCE</scope>
    <source>
        <strain evidence="2">DP1</strain>
    </source>
</reference>
<comment type="caution">
    <text evidence="2">The sequence shown here is derived from an EMBL/GenBank/DDBJ whole genome shotgun (WGS) entry which is preliminary data.</text>
</comment>
<protein>
    <submittedName>
        <fullName evidence="2">Uncharacterized protein</fullName>
    </submittedName>
</protein>
<feature type="compositionally biased region" description="Basic and acidic residues" evidence="1">
    <location>
        <begin position="341"/>
        <end position="350"/>
    </location>
</feature>
<feature type="region of interest" description="Disordered" evidence="1">
    <location>
        <begin position="331"/>
        <end position="350"/>
    </location>
</feature>
<feature type="compositionally biased region" description="Basic residues" evidence="1">
    <location>
        <begin position="302"/>
        <end position="311"/>
    </location>
</feature>
<dbReference type="Proteomes" id="UP001295684">
    <property type="component" value="Unassembled WGS sequence"/>
</dbReference>
<organism evidence="2 3">
    <name type="scientific">Euplotes crassus</name>
    <dbReference type="NCBI Taxonomy" id="5936"/>
    <lineage>
        <taxon>Eukaryota</taxon>
        <taxon>Sar</taxon>
        <taxon>Alveolata</taxon>
        <taxon>Ciliophora</taxon>
        <taxon>Intramacronucleata</taxon>
        <taxon>Spirotrichea</taxon>
        <taxon>Hypotrichia</taxon>
        <taxon>Euplotida</taxon>
        <taxon>Euplotidae</taxon>
        <taxon>Moneuplotes</taxon>
    </lineage>
</organism>